<feature type="domain" description="Fibrobacter succinogenes major paralogous" evidence="1">
    <location>
        <begin position="285"/>
        <end position="436"/>
    </location>
</feature>
<gene>
    <name evidence="2" type="ordered locus">Fisuc_3018</name>
    <name evidence="3" type="ordered locus">FSU_0283</name>
</gene>
<protein>
    <submittedName>
        <fullName evidence="3">Conserved domain protein</fullName>
    </submittedName>
</protein>
<evidence type="ECO:0000259" key="1">
    <source>
        <dbReference type="Pfam" id="PF09603"/>
    </source>
</evidence>
<reference evidence="4" key="2">
    <citation type="submission" date="2010-08" db="EMBL/GenBank/DDBJ databases">
        <title>Complete sequence of Fibrobacter succinogenes subsp. succinogenes S85.</title>
        <authorList>
            <person name="Durkin A.S."/>
            <person name="Nelson K.E."/>
            <person name="Morrison M."/>
            <person name="Forsberg C.W."/>
            <person name="Wilson D.B."/>
            <person name="Russell J.B."/>
            <person name="Cann I.K.O."/>
            <person name="Mackie R.I."/>
            <person name="White B.A."/>
        </authorList>
    </citation>
    <scope>NUCLEOTIDE SEQUENCE [LARGE SCALE GENOMIC DNA]</scope>
    <source>
        <strain evidence="4">ATCC 19169 / S85</strain>
    </source>
</reference>
<dbReference type="Proteomes" id="UP000001497">
    <property type="component" value="Chromosome"/>
</dbReference>
<organism evidence="3 4">
    <name type="scientific">Fibrobacter succinogenes (strain ATCC 19169 / S85)</name>
    <dbReference type="NCBI Taxonomy" id="59374"/>
    <lineage>
        <taxon>Bacteria</taxon>
        <taxon>Pseudomonadati</taxon>
        <taxon>Fibrobacterota</taxon>
        <taxon>Fibrobacteria</taxon>
        <taxon>Fibrobacterales</taxon>
        <taxon>Fibrobacteraceae</taxon>
        <taxon>Fibrobacter</taxon>
    </lineage>
</organism>
<dbReference type="AlphaFoldDB" id="C9RPR6"/>
<evidence type="ECO:0000313" key="4">
    <source>
        <dbReference type="Proteomes" id="UP000000517"/>
    </source>
</evidence>
<feature type="domain" description="Fibrobacter succinogenes major paralogous" evidence="1">
    <location>
        <begin position="60"/>
        <end position="244"/>
    </location>
</feature>
<dbReference type="STRING" id="59374.FSU_0283"/>
<name>C9RPR6_FIBSS</name>
<evidence type="ECO:0000313" key="5">
    <source>
        <dbReference type="Proteomes" id="UP000001497"/>
    </source>
</evidence>
<dbReference type="eggNOG" id="COG4704">
    <property type="taxonomic scope" value="Bacteria"/>
</dbReference>
<reference evidence="2 5" key="1">
    <citation type="submission" date="2009-10" db="EMBL/GenBank/DDBJ databases">
        <title>Complete sequence of Fibrobacter succinogenes subsp. succinogenes S85.</title>
        <authorList>
            <consortium name="US DOE Joint Genome Institute"/>
            <person name="Lucas S."/>
            <person name="Copeland A."/>
            <person name="Lapidus A."/>
            <person name="Glavina del Rio T."/>
            <person name="Tice H."/>
            <person name="Bruce D."/>
            <person name="Goodwin L."/>
            <person name="Pitluck S."/>
            <person name="Chertkov O."/>
            <person name="Detter J.C."/>
            <person name="Han C."/>
            <person name="Tapia R."/>
            <person name="Larimer F."/>
            <person name="Land M."/>
            <person name="Hauser L."/>
            <person name="Kyrpides N."/>
            <person name="Mikhailova N."/>
            <person name="Weimer P.J."/>
            <person name="Stevenson D.M."/>
            <person name="Boyum J."/>
            <person name="Brumm P.I."/>
            <person name="Mead D."/>
        </authorList>
    </citation>
    <scope>NUCLEOTIDE SEQUENCE [LARGE SCALE GENOMIC DNA]</scope>
    <source>
        <strain evidence="5">ATCC 19169 / S85</strain>
        <strain evidence="2">S85</strain>
    </source>
</reference>
<dbReference type="KEGG" id="fsu:Fisuc_3018"/>
<dbReference type="Proteomes" id="UP000000517">
    <property type="component" value="Chromosome"/>
</dbReference>
<dbReference type="EMBL" id="CP002158">
    <property type="protein sequence ID" value="ADL26722.1"/>
    <property type="molecule type" value="Genomic_DNA"/>
</dbReference>
<dbReference type="InterPro" id="IPR011871">
    <property type="entry name" value="Fib_succ_major"/>
</dbReference>
<dbReference type="NCBIfam" id="TIGR02145">
    <property type="entry name" value="Fib_succ_major"/>
    <property type="match status" value="2"/>
</dbReference>
<keyword evidence="5" id="KW-1185">Reference proteome</keyword>
<evidence type="ECO:0000313" key="2">
    <source>
        <dbReference type="EMBL" id="ACX76598.1"/>
    </source>
</evidence>
<accession>C9RPR6</accession>
<dbReference type="RefSeq" id="WP_014545118.1">
    <property type="nucleotide sequence ID" value="NC_013410.1"/>
</dbReference>
<dbReference type="KEGG" id="fsc:FSU_0283"/>
<dbReference type="HOGENOM" id="CLU_626639_0_0_0"/>
<sequence length="437" mass="48774">MNTVLNLKNTVLLAAAASFFSIVGCSSEESIVYSNENNPVFRDGKIIDPRDNNSYGVALIGDLYWMTENLRYADSVSTKNLAGNTWCHEDDAKCEKYGRLYSWTAALDYDKKFNSASVGYVSSTKGICPNGWRIPSGNDWLSLVNYVETNNGGEGSGTSLKSTETWSASDEVRKPTNRFGFGAKASGRRNNDGETFMSTGRIAFFWSSNEHDNGTAEGWQLRHDVGVIQLGNFYKDHGLAVRCVANKNSANIVTGKDVLDSSYLEKIPQDYGTLKIGDQSYRTIEIDGVTWMADNVNVNDDGSSCYNDDKEYCKEFGRLYSYEAALKICPDGWQLPTKTQYSSLKMYAKTNAALRSTSGWSNNASKGLNFWGFDAKPAGGMDGKDFFDLKASAYFWVNENLSDESKASTFWINYYDQVPSFMSYDKKNKYSVRCVKK</sequence>
<evidence type="ECO:0000313" key="3">
    <source>
        <dbReference type="EMBL" id="ADL26722.1"/>
    </source>
</evidence>
<dbReference type="OrthoDB" id="9772202at2"/>
<reference evidence="3" key="3">
    <citation type="submission" date="2010-08" db="EMBL/GenBank/DDBJ databases">
        <authorList>
            <person name="Durkin A.S."/>
            <person name="Nelson K.E."/>
            <person name="Morrison M."/>
            <person name="Forsberg C.W."/>
            <person name="Wilson D.B."/>
            <person name="Russell J.B."/>
            <person name="Cann I.K.O."/>
            <person name="Mackie R.I."/>
            <person name="White B.A."/>
        </authorList>
    </citation>
    <scope>NUCLEOTIDE SEQUENCE</scope>
    <source>
        <strain evidence="3">S85</strain>
    </source>
</reference>
<dbReference type="EMBL" id="CP001792">
    <property type="protein sequence ID" value="ACX76598.1"/>
    <property type="molecule type" value="Genomic_DNA"/>
</dbReference>
<proteinExistence type="predicted"/>
<dbReference type="Pfam" id="PF09603">
    <property type="entry name" value="Fib_succ_major"/>
    <property type="match status" value="2"/>
</dbReference>